<reference evidence="2 3" key="1">
    <citation type="submission" date="2016-11" db="EMBL/GenBank/DDBJ databases">
        <authorList>
            <person name="Jaros S."/>
            <person name="Januszkiewicz K."/>
            <person name="Wedrychowicz H."/>
        </authorList>
    </citation>
    <scope>NUCLEOTIDE SEQUENCE [LARGE SCALE GENOMIC DNA]</scope>
    <source>
        <strain evidence="2 3">DSM 19436</strain>
    </source>
</reference>
<sequence length="451" mass="49330">MRPLFRNQPVVQAPSRPQTSPLVYWLAILIAAAAFQYFVPAFQSTRAGNVNYWAIDSADLGLAGPFRYLKDITVVLFGIAWVVTIGKGVHGLGLYFLWILSIVAIGFVGYVTGAGYSGFFSAGLRWILLVHAGFGIYQFLQLRPWTARDEQLLFRMIAAVCIVDAALTAYQVLLLARSLGALGALRLPGMFSLAATSGYFAAGIALIFSALKRVPASRRLFMMGLCFFIALLSGTRFALFLTLALLAPLSLQVMRTMKFPEVFISFYKFFFMPFVMVAAVIAVTSFVARGDMTEQFGSNGRFSNFTDYWSDIADSDISELLFGYGLGTGTNTAVTIAYSNNVSYAMNVTTDNSLLTTFSQVGAIGSLIFWLGILLAIYPGMRRAPLSVAAMFLLCLFVQNIAEQNFLIFGFGFVWGNAMREATAASRAIAATGVLGRRPVVARRLPQRPFA</sequence>
<dbReference type="EMBL" id="FQUP01000009">
    <property type="protein sequence ID" value="SHG88185.1"/>
    <property type="molecule type" value="Genomic_DNA"/>
</dbReference>
<protein>
    <recommendedName>
        <fullName evidence="4">O-antigen ligase like membrane protein</fullName>
    </recommendedName>
</protein>
<evidence type="ECO:0000313" key="3">
    <source>
        <dbReference type="Proteomes" id="UP000184485"/>
    </source>
</evidence>
<keyword evidence="3" id="KW-1185">Reference proteome</keyword>
<feature type="transmembrane region" description="Helical" evidence="1">
    <location>
        <begin position="354"/>
        <end position="378"/>
    </location>
</feature>
<dbReference type="RefSeq" id="WP_073058456.1">
    <property type="nucleotide sequence ID" value="NZ_FQUP01000009.1"/>
</dbReference>
<feature type="transmembrane region" description="Helical" evidence="1">
    <location>
        <begin position="220"/>
        <end position="246"/>
    </location>
</feature>
<feature type="transmembrane region" description="Helical" evidence="1">
    <location>
        <begin position="92"/>
        <end position="113"/>
    </location>
</feature>
<evidence type="ECO:0008006" key="4">
    <source>
        <dbReference type="Google" id="ProtNLM"/>
    </source>
</evidence>
<dbReference type="OrthoDB" id="9098648at2"/>
<keyword evidence="1" id="KW-0472">Membrane</keyword>
<name>A0A1M5NFD5_9HYPH</name>
<feature type="transmembrane region" description="Helical" evidence="1">
    <location>
        <begin position="21"/>
        <end position="39"/>
    </location>
</feature>
<keyword evidence="1" id="KW-0812">Transmembrane</keyword>
<proteinExistence type="predicted"/>
<feature type="transmembrane region" description="Helical" evidence="1">
    <location>
        <begin position="68"/>
        <end position="85"/>
    </location>
</feature>
<evidence type="ECO:0000313" key="2">
    <source>
        <dbReference type="EMBL" id="SHG88185.1"/>
    </source>
</evidence>
<feature type="transmembrane region" description="Helical" evidence="1">
    <location>
        <begin position="384"/>
        <end position="402"/>
    </location>
</feature>
<dbReference type="STRING" id="1122133.SAMN02745157_4983"/>
<dbReference type="AlphaFoldDB" id="A0A1M5NFD5"/>
<feature type="transmembrane region" description="Helical" evidence="1">
    <location>
        <begin position="152"/>
        <end position="173"/>
    </location>
</feature>
<gene>
    <name evidence="2" type="ORF">SAMN02745157_4983</name>
</gene>
<organism evidence="2 3">
    <name type="scientific">Kaistia soli DSM 19436</name>
    <dbReference type="NCBI Taxonomy" id="1122133"/>
    <lineage>
        <taxon>Bacteria</taxon>
        <taxon>Pseudomonadati</taxon>
        <taxon>Pseudomonadota</taxon>
        <taxon>Alphaproteobacteria</taxon>
        <taxon>Hyphomicrobiales</taxon>
        <taxon>Kaistiaceae</taxon>
        <taxon>Kaistia</taxon>
    </lineage>
</organism>
<evidence type="ECO:0000256" key="1">
    <source>
        <dbReference type="SAM" id="Phobius"/>
    </source>
</evidence>
<accession>A0A1M5NFD5</accession>
<feature type="transmembrane region" description="Helical" evidence="1">
    <location>
        <begin position="185"/>
        <end position="208"/>
    </location>
</feature>
<feature type="transmembrane region" description="Helical" evidence="1">
    <location>
        <begin position="266"/>
        <end position="288"/>
    </location>
</feature>
<feature type="transmembrane region" description="Helical" evidence="1">
    <location>
        <begin position="119"/>
        <end position="140"/>
    </location>
</feature>
<dbReference type="Proteomes" id="UP000184485">
    <property type="component" value="Unassembled WGS sequence"/>
</dbReference>
<keyword evidence="1" id="KW-1133">Transmembrane helix</keyword>